<comment type="subcellular location">
    <subcellularLocation>
        <location evidence="1">Membrane</location>
        <topology evidence="1">Multi-pass membrane protein</topology>
    </subcellularLocation>
</comment>
<evidence type="ECO:0000256" key="4">
    <source>
        <dbReference type="ARBA" id="ARBA00013170"/>
    </source>
</evidence>
<keyword evidence="7 15" id="KW-0808">Transferase</keyword>
<dbReference type="AlphaFoldDB" id="A0A7V2AZ17"/>
<name>A0A7V2AZ17_RHOMR</name>
<keyword evidence="10" id="KW-0443">Lipid metabolism</keyword>
<keyword evidence="13" id="KW-1208">Phospholipid metabolism</keyword>
<dbReference type="InterPro" id="IPR048254">
    <property type="entry name" value="CDP_ALCOHOL_P_TRANSF_CS"/>
</dbReference>
<comment type="pathway">
    <text evidence="2">Phospholipid metabolism; phosphatidylglycerol biosynthesis; phosphatidylglycerol from CDP-diacylglycerol: step 1/2.</text>
</comment>
<evidence type="ECO:0000256" key="8">
    <source>
        <dbReference type="ARBA" id="ARBA00022692"/>
    </source>
</evidence>
<comment type="similarity">
    <text evidence="3 15">Belongs to the CDP-alcohol phosphatidyltransferase class-I family.</text>
</comment>
<evidence type="ECO:0000313" key="17">
    <source>
        <dbReference type="EMBL" id="HER95263.1"/>
    </source>
</evidence>
<keyword evidence="6" id="KW-0444">Lipid biosynthesis</keyword>
<dbReference type="EC" id="2.7.8.5" evidence="4"/>
<dbReference type="InterPro" id="IPR000462">
    <property type="entry name" value="CDP-OH_P_trans"/>
</dbReference>
<dbReference type="PANTHER" id="PTHR14269">
    <property type="entry name" value="CDP-DIACYLGLYCEROL--GLYCEROL-3-PHOSPHATE 3-PHOSPHATIDYLTRANSFERASE-RELATED"/>
    <property type="match status" value="1"/>
</dbReference>
<evidence type="ECO:0000256" key="11">
    <source>
        <dbReference type="ARBA" id="ARBA00023136"/>
    </source>
</evidence>
<dbReference type="PROSITE" id="PS00379">
    <property type="entry name" value="CDP_ALCOHOL_P_TRANSF"/>
    <property type="match status" value="1"/>
</dbReference>
<reference evidence="17" key="1">
    <citation type="journal article" date="2020" name="mSystems">
        <title>Genome- and Community-Level Interaction Insights into Carbon Utilization and Element Cycling Functions of Hydrothermarchaeota in Hydrothermal Sediment.</title>
        <authorList>
            <person name="Zhou Z."/>
            <person name="Liu Y."/>
            <person name="Xu W."/>
            <person name="Pan J."/>
            <person name="Luo Z.H."/>
            <person name="Li M."/>
        </authorList>
    </citation>
    <scope>NUCLEOTIDE SEQUENCE [LARGE SCALE GENOMIC DNA]</scope>
    <source>
        <strain evidence="17">SpSt-143</strain>
    </source>
</reference>
<sequence length="197" mass="21342">MRYLPNTLTFARIALTPLLLLLLLNGTFTGHLAALGLFVAAAFSDYLDGKLARRLKARTRLGQFLDPFADKVLVLGTFGCLAVLLPKHVPWWAVGVIAGRDLLVTALRTWAEARGRSLRTLPLAKTKTAVQLAFLIGMLLLMVLRRLPGAAGEGARAVLGSSLPLIALLALLALTVATGLWYLYGTWTQTTLDRHDA</sequence>
<feature type="transmembrane region" description="Helical" evidence="16">
    <location>
        <begin position="163"/>
        <end position="184"/>
    </location>
</feature>
<evidence type="ECO:0000256" key="13">
    <source>
        <dbReference type="ARBA" id="ARBA00023264"/>
    </source>
</evidence>
<keyword evidence="12" id="KW-0594">Phospholipid biosynthesis</keyword>
<comment type="caution">
    <text evidence="17">The sequence shown here is derived from an EMBL/GenBank/DDBJ whole genome shotgun (WGS) entry which is preliminary data.</text>
</comment>
<keyword evidence="8 16" id="KW-0812">Transmembrane</keyword>
<evidence type="ECO:0000256" key="3">
    <source>
        <dbReference type="ARBA" id="ARBA00010441"/>
    </source>
</evidence>
<dbReference type="Pfam" id="PF01066">
    <property type="entry name" value="CDP-OH_P_transf"/>
    <property type="match status" value="1"/>
</dbReference>
<proteinExistence type="inferred from homology"/>
<dbReference type="GO" id="GO:0016020">
    <property type="term" value="C:membrane"/>
    <property type="evidence" value="ECO:0007669"/>
    <property type="project" value="UniProtKB-SubCell"/>
</dbReference>
<evidence type="ECO:0000256" key="9">
    <source>
        <dbReference type="ARBA" id="ARBA00022989"/>
    </source>
</evidence>
<feature type="transmembrane region" description="Helical" evidence="16">
    <location>
        <begin position="30"/>
        <end position="47"/>
    </location>
</feature>
<dbReference type="Gene3D" id="1.20.120.1760">
    <property type="match status" value="1"/>
</dbReference>
<evidence type="ECO:0000256" key="1">
    <source>
        <dbReference type="ARBA" id="ARBA00004141"/>
    </source>
</evidence>
<gene>
    <name evidence="17" type="ORF">ENO59_01885</name>
</gene>
<evidence type="ECO:0000256" key="7">
    <source>
        <dbReference type="ARBA" id="ARBA00022679"/>
    </source>
</evidence>
<evidence type="ECO:0000256" key="16">
    <source>
        <dbReference type="SAM" id="Phobius"/>
    </source>
</evidence>
<evidence type="ECO:0000256" key="6">
    <source>
        <dbReference type="ARBA" id="ARBA00022516"/>
    </source>
</evidence>
<organism evidence="17">
    <name type="scientific">Rhodothermus marinus</name>
    <name type="common">Rhodothermus obamensis</name>
    <dbReference type="NCBI Taxonomy" id="29549"/>
    <lineage>
        <taxon>Bacteria</taxon>
        <taxon>Pseudomonadati</taxon>
        <taxon>Rhodothermota</taxon>
        <taxon>Rhodothermia</taxon>
        <taxon>Rhodothermales</taxon>
        <taxon>Rhodothermaceae</taxon>
        <taxon>Rhodothermus</taxon>
    </lineage>
</organism>
<evidence type="ECO:0000256" key="12">
    <source>
        <dbReference type="ARBA" id="ARBA00023209"/>
    </source>
</evidence>
<evidence type="ECO:0000256" key="10">
    <source>
        <dbReference type="ARBA" id="ARBA00023098"/>
    </source>
</evidence>
<accession>A0A7V2AZ17</accession>
<comment type="catalytic activity">
    <reaction evidence="14">
        <text>a CDP-1,2-diacyl-sn-glycerol + sn-glycerol 3-phosphate = a 1,2-diacyl-sn-glycero-3-phospho-(1'-sn-glycero-3'-phosphate) + CMP + H(+)</text>
        <dbReference type="Rhea" id="RHEA:12593"/>
        <dbReference type="ChEBI" id="CHEBI:15378"/>
        <dbReference type="ChEBI" id="CHEBI:57597"/>
        <dbReference type="ChEBI" id="CHEBI:58332"/>
        <dbReference type="ChEBI" id="CHEBI:60110"/>
        <dbReference type="ChEBI" id="CHEBI:60377"/>
        <dbReference type="EC" id="2.7.8.5"/>
    </reaction>
</comment>
<dbReference type="InterPro" id="IPR004570">
    <property type="entry name" value="Phosphatidylglycerol_P_synth"/>
</dbReference>
<evidence type="ECO:0000256" key="15">
    <source>
        <dbReference type="RuleBase" id="RU003750"/>
    </source>
</evidence>
<dbReference type="InterPro" id="IPR043130">
    <property type="entry name" value="CDP-OH_PTrfase_TM_dom"/>
</dbReference>
<dbReference type="GO" id="GO:0046474">
    <property type="term" value="P:glycerophospholipid biosynthetic process"/>
    <property type="evidence" value="ECO:0007669"/>
    <property type="project" value="TreeGrafter"/>
</dbReference>
<feature type="transmembrane region" description="Helical" evidence="16">
    <location>
        <begin position="132"/>
        <end position="151"/>
    </location>
</feature>
<evidence type="ECO:0000256" key="14">
    <source>
        <dbReference type="ARBA" id="ARBA00048586"/>
    </source>
</evidence>
<evidence type="ECO:0000256" key="2">
    <source>
        <dbReference type="ARBA" id="ARBA00005042"/>
    </source>
</evidence>
<keyword evidence="9 16" id="KW-1133">Transmembrane helix</keyword>
<dbReference type="PANTHER" id="PTHR14269:SF62">
    <property type="entry name" value="CDP-DIACYLGLYCEROL--GLYCEROL-3-PHOSPHATE 3-PHOSPHATIDYLTRANSFERASE 1, CHLOROPLASTIC"/>
    <property type="match status" value="1"/>
</dbReference>
<protein>
    <recommendedName>
        <fullName evidence="5">CDP-diacylglycerol--glycerol-3-phosphate 3-phosphatidyltransferase</fullName>
        <ecNumber evidence="4">2.7.8.5</ecNumber>
    </recommendedName>
</protein>
<dbReference type="EMBL" id="DSGB01000002">
    <property type="protein sequence ID" value="HER95263.1"/>
    <property type="molecule type" value="Genomic_DNA"/>
</dbReference>
<dbReference type="GO" id="GO:0008444">
    <property type="term" value="F:CDP-diacylglycerol-glycerol-3-phosphate 3-phosphatidyltransferase activity"/>
    <property type="evidence" value="ECO:0007669"/>
    <property type="project" value="UniProtKB-EC"/>
</dbReference>
<evidence type="ECO:0000256" key="5">
    <source>
        <dbReference type="ARBA" id="ARBA00014944"/>
    </source>
</evidence>
<feature type="transmembrane region" description="Helical" evidence="16">
    <location>
        <begin position="68"/>
        <end position="85"/>
    </location>
</feature>
<dbReference type="PIRSF" id="PIRSF000847">
    <property type="entry name" value="Phos_ph_gly_syn"/>
    <property type="match status" value="1"/>
</dbReference>
<keyword evidence="11 16" id="KW-0472">Membrane</keyword>
<dbReference type="InterPro" id="IPR050324">
    <property type="entry name" value="CDP-alcohol_PTase-I"/>
</dbReference>